<evidence type="ECO:0000256" key="1">
    <source>
        <dbReference type="SAM" id="MobiDB-lite"/>
    </source>
</evidence>
<feature type="region of interest" description="Disordered" evidence="1">
    <location>
        <begin position="363"/>
        <end position="383"/>
    </location>
</feature>
<reference evidence="2" key="1">
    <citation type="submission" date="2019-08" db="EMBL/GenBank/DDBJ databases">
        <title>The genome of the North American firefly Photinus pyralis.</title>
        <authorList>
            <consortium name="Photinus pyralis genome working group"/>
            <person name="Fallon T.R."/>
            <person name="Sander Lower S.E."/>
            <person name="Weng J.-K."/>
        </authorList>
    </citation>
    <scope>NUCLEOTIDE SEQUENCE</scope>
    <source>
        <strain evidence="2">TRF0915ILg1</strain>
        <tissue evidence="2">Whole body</tissue>
    </source>
</reference>
<dbReference type="EMBL" id="VTPC01091034">
    <property type="protein sequence ID" value="KAF2880034.1"/>
    <property type="molecule type" value="Genomic_DNA"/>
</dbReference>
<dbReference type="AlphaFoldDB" id="A0A8K0FZE2"/>
<evidence type="ECO:0000313" key="3">
    <source>
        <dbReference type="Proteomes" id="UP000801492"/>
    </source>
</evidence>
<proteinExistence type="predicted"/>
<gene>
    <name evidence="2" type="ORF">ILUMI_26155</name>
</gene>
<dbReference type="Proteomes" id="UP000801492">
    <property type="component" value="Unassembled WGS sequence"/>
</dbReference>
<comment type="caution">
    <text evidence="2">The sequence shown here is derived from an EMBL/GenBank/DDBJ whole genome shotgun (WGS) entry which is preliminary data.</text>
</comment>
<accession>A0A8K0FZE2</accession>
<feature type="compositionally biased region" description="Polar residues" evidence="1">
    <location>
        <begin position="330"/>
        <end position="350"/>
    </location>
</feature>
<name>A0A8K0FZE2_IGNLU</name>
<organism evidence="2 3">
    <name type="scientific">Ignelater luminosus</name>
    <name type="common">Cucubano</name>
    <name type="synonym">Pyrophorus luminosus</name>
    <dbReference type="NCBI Taxonomy" id="2038154"/>
    <lineage>
        <taxon>Eukaryota</taxon>
        <taxon>Metazoa</taxon>
        <taxon>Ecdysozoa</taxon>
        <taxon>Arthropoda</taxon>
        <taxon>Hexapoda</taxon>
        <taxon>Insecta</taxon>
        <taxon>Pterygota</taxon>
        <taxon>Neoptera</taxon>
        <taxon>Endopterygota</taxon>
        <taxon>Coleoptera</taxon>
        <taxon>Polyphaga</taxon>
        <taxon>Elateriformia</taxon>
        <taxon>Elateroidea</taxon>
        <taxon>Elateridae</taxon>
        <taxon>Agrypninae</taxon>
        <taxon>Pyrophorini</taxon>
        <taxon>Ignelater</taxon>
    </lineage>
</organism>
<feature type="region of interest" description="Disordered" evidence="1">
    <location>
        <begin position="319"/>
        <end position="350"/>
    </location>
</feature>
<protein>
    <submittedName>
        <fullName evidence="2">Uncharacterized protein</fullName>
    </submittedName>
</protein>
<dbReference type="OrthoDB" id="6765730at2759"/>
<keyword evidence="3" id="KW-1185">Reference proteome</keyword>
<evidence type="ECO:0000313" key="2">
    <source>
        <dbReference type="EMBL" id="KAF2880034.1"/>
    </source>
</evidence>
<sequence length="1064" mass="114527">MQPGQMNSSFIPCSENTGINLNAVHSRQATNQSSLGIRNPGQMGSGFASCDNQNNLGIVQPGQMGYGFGPSKPLDATYVQQSSMRPCPSLGIMNSGQINREYIPCSNQGTFDSSNLGMIHPLGPYGTNQNNLGIMNSGQMGGFATSSIKQSHTSCSPYTDINQSSVGIIQSGQMSSGLIANMNRINSSFAPCSVNNQSNLGIMKPEQMNTSFVPCAESTRIYYPCSDSNQITSDQICTGPCSDSTMQPGLNVTTNQINPEIMQPNQTSNNAADTNTVTNENSLGIMKPEQMDGGGLEAIKRDSLNMTLQAQTNSIQETTFNTSGGLGIVQPNQMSSGLESSDTSGDLNQTNTEASLGLMQSDQMNASGSSDEQNSSGIIQQKQTSGGFEISATTGDLNQTNAEDNSGLMQSGQVNGTFNVIGATEQSGSGIIQPNQMSSSLENSVTSGDAQVLQQTPVTNTHNNLGLLQSGQVNSRFYISGGTTQSGLGVIQPNQANSANNDDLKKVLEQVPATNTQDSIKSMRSGQINSTPDPTSNIFPINKLSSKEIKIQQAIPNICIGENNLRIMQSGFPNSTANHQCSNSNCGTNILLNQGQLQTNQISSGFGQNTNISTSITPTLKRSKPSYRKIIRTTTITKKSDEDSSVRLMPSTEMQNTFGINLSGSYTSSSSKQPSYKKIIKTTTITKTPVDESSLELIQSDQTGNYFSNLQTTGSANTNESNLGQLLSGQMSNTCRSECPASISNKTTTDSSSLGLPQSNQINSAINSPFTPYTSSKASNLGILKDTTLSNSSCRSECPSRYSKSPMGSFGSSCSQNNANLALPTETYTIGNSDFNKSKTSTCRKECPSLGTLATQQTFSENTSGLLLSPNLNATDYFNNSGYIIKNGNNQMRITQSGNHDNSLGILPSNYLTRSALPNRNFGMQRTLYSPVRQFKYFNGKQYNSPLWQVPMKNYSRCINSSPNNRSLGLLSPNCLSNYNSSVRSMQDQISKIISSTPILKTSEEKEIQELSRNIELQLKTTEAAEQIKLHNDLKHYQQTRRQLVANASRIANLRNKDVPDEKN</sequence>